<dbReference type="PANTHER" id="PTHR12383">
    <property type="entry name" value="PROTEASE FAMILY S26 MITOCHONDRIAL INNER MEMBRANE PROTEASE-RELATED"/>
    <property type="match status" value="1"/>
</dbReference>
<feature type="domain" description="Peptidase S26" evidence="9">
    <location>
        <begin position="11"/>
        <end position="151"/>
    </location>
</feature>
<dbReference type="CDD" id="cd06530">
    <property type="entry name" value="S26_SPase_I"/>
    <property type="match status" value="1"/>
</dbReference>
<evidence type="ECO:0000256" key="2">
    <source>
        <dbReference type="ARBA" id="ARBA00022792"/>
    </source>
</evidence>
<dbReference type="OrthoDB" id="308440at2759"/>
<protein>
    <recommendedName>
        <fullName evidence="8">Mitochondrial inner membrane protease subunit</fullName>
        <ecNumber evidence="8">3.4.21.-</ecNumber>
    </recommendedName>
</protein>
<dbReference type="InterPro" id="IPR019533">
    <property type="entry name" value="Peptidase_S26"/>
</dbReference>
<reference evidence="10 11" key="1">
    <citation type="submission" date="2020-01" db="EMBL/GenBank/DDBJ databases">
        <authorList>
            <consortium name="DOE Joint Genome Institute"/>
            <person name="Haridas S."/>
            <person name="Albert R."/>
            <person name="Binder M."/>
            <person name="Bloem J."/>
            <person name="Labutti K."/>
            <person name="Salamov A."/>
            <person name="Andreopoulos B."/>
            <person name="Baker S.E."/>
            <person name="Barry K."/>
            <person name="Bills G."/>
            <person name="Bluhm B.H."/>
            <person name="Cannon C."/>
            <person name="Castanera R."/>
            <person name="Culley D.E."/>
            <person name="Daum C."/>
            <person name="Ezra D."/>
            <person name="Gonzalez J.B."/>
            <person name="Henrissat B."/>
            <person name="Kuo A."/>
            <person name="Liang C."/>
            <person name="Lipzen A."/>
            <person name="Lutzoni F."/>
            <person name="Magnuson J."/>
            <person name="Mondo S."/>
            <person name="Nolan M."/>
            <person name="Ohm R."/>
            <person name="Pangilinan J."/>
            <person name="Park H.-J.H."/>
            <person name="Ramirez L."/>
            <person name="Alfaro M."/>
            <person name="Sun H."/>
            <person name="Tritt A."/>
            <person name="Yoshinaga Y."/>
            <person name="Zwiers L.-H.L."/>
            <person name="Turgeon B.G."/>
            <person name="Goodwin S.B."/>
            <person name="Spatafora J.W."/>
            <person name="Crous P.W."/>
            <person name="Grigoriev I.V."/>
        </authorList>
    </citation>
    <scope>NUCLEOTIDE SEQUENCE [LARGE SCALE GENOMIC DNA]</scope>
    <source>
        <strain evidence="10 11">CBS 611.86</strain>
    </source>
</reference>
<dbReference type="GO" id="GO:0006627">
    <property type="term" value="P:protein processing involved in protein targeting to mitochondrion"/>
    <property type="evidence" value="ECO:0007669"/>
    <property type="project" value="TreeGrafter"/>
</dbReference>
<dbReference type="EMBL" id="JAADJZ010000022">
    <property type="protein sequence ID" value="KAF2867704.1"/>
    <property type="molecule type" value="Genomic_DNA"/>
</dbReference>
<feature type="active site" evidence="7">
    <location>
        <position position="74"/>
    </location>
</feature>
<dbReference type="EC" id="3.4.21.-" evidence="8"/>
<dbReference type="InterPro" id="IPR000223">
    <property type="entry name" value="Pept_S26A_signal_pept_1"/>
</dbReference>
<keyword evidence="11" id="KW-1185">Reference proteome</keyword>
<comment type="caution">
    <text evidence="10">The sequence shown here is derived from an EMBL/GenBank/DDBJ whole genome shotgun (WGS) entry which is preliminary data.</text>
</comment>
<evidence type="ECO:0000259" key="9">
    <source>
        <dbReference type="Pfam" id="PF10502"/>
    </source>
</evidence>
<dbReference type="AlphaFoldDB" id="A0A7C8MEU5"/>
<evidence type="ECO:0000313" key="11">
    <source>
        <dbReference type="Proteomes" id="UP000481861"/>
    </source>
</evidence>
<evidence type="ECO:0000256" key="7">
    <source>
        <dbReference type="PIRSR" id="PIRSR600223-1"/>
    </source>
</evidence>
<dbReference type="SUPFAM" id="SSF51306">
    <property type="entry name" value="LexA/Signal peptidase"/>
    <property type="match status" value="1"/>
</dbReference>
<evidence type="ECO:0000313" key="10">
    <source>
        <dbReference type="EMBL" id="KAF2867704.1"/>
    </source>
</evidence>
<evidence type="ECO:0000256" key="8">
    <source>
        <dbReference type="RuleBase" id="RU362041"/>
    </source>
</evidence>
<evidence type="ECO:0000256" key="5">
    <source>
        <dbReference type="ARBA" id="ARBA00023136"/>
    </source>
</evidence>
<dbReference type="InterPro" id="IPR019757">
    <property type="entry name" value="Pept_S26A_signal_pept_1_Lys-AS"/>
</dbReference>
<dbReference type="PROSITE" id="PS00760">
    <property type="entry name" value="SPASE_I_2"/>
    <property type="match status" value="1"/>
</dbReference>
<dbReference type="NCBIfam" id="TIGR02227">
    <property type="entry name" value="sigpep_I_bact"/>
    <property type="match status" value="1"/>
</dbReference>
<keyword evidence="3 8" id="KW-0378">Hydrolase</keyword>
<feature type="active site" evidence="7">
    <location>
        <position position="27"/>
    </location>
</feature>
<evidence type="ECO:0000256" key="3">
    <source>
        <dbReference type="ARBA" id="ARBA00022801"/>
    </source>
</evidence>
<proteinExistence type="inferred from homology"/>
<keyword evidence="2 8" id="KW-0999">Mitochondrion inner membrane</keyword>
<evidence type="ECO:0000256" key="6">
    <source>
        <dbReference type="ARBA" id="ARBA00038445"/>
    </source>
</evidence>
<dbReference type="Pfam" id="PF10502">
    <property type="entry name" value="Peptidase_S26"/>
    <property type="match status" value="1"/>
</dbReference>
<gene>
    <name evidence="10" type="ORF">BDV95DRAFT_468431</name>
</gene>
<dbReference type="InterPro" id="IPR052064">
    <property type="entry name" value="Mito_IMP1_subunit"/>
</dbReference>
<evidence type="ECO:0000256" key="1">
    <source>
        <dbReference type="ARBA" id="ARBA00004273"/>
    </source>
</evidence>
<dbReference type="GO" id="GO:0042720">
    <property type="term" value="C:mitochondrial inner membrane peptidase complex"/>
    <property type="evidence" value="ECO:0007669"/>
    <property type="project" value="TreeGrafter"/>
</dbReference>
<dbReference type="PRINTS" id="PR00727">
    <property type="entry name" value="LEADERPTASE"/>
</dbReference>
<feature type="non-terminal residue" evidence="10">
    <location>
        <position position="176"/>
    </location>
</feature>
<dbReference type="Proteomes" id="UP000481861">
    <property type="component" value="Unassembled WGS sequence"/>
</dbReference>
<organism evidence="10 11">
    <name type="scientific">Massariosphaeria phaeospora</name>
    <dbReference type="NCBI Taxonomy" id="100035"/>
    <lineage>
        <taxon>Eukaryota</taxon>
        <taxon>Fungi</taxon>
        <taxon>Dikarya</taxon>
        <taxon>Ascomycota</taxon>
        <taxon>Pezizomycotina</taxon>
        <taxon>Dothideomycetes</taxon>
        <taxon>Pleosporomycetidae</taxon>
        <taxon>Pleosporales</taxon>
        <taxon>Pleosporales incertae sedis</taxon>
        <taxon>Massariosphaeria</taxon>
    </lineage>
</organism>
<keyword evidence="8" id="KW-0645">Protease</keyword>
<sequence length="176" mass="19783">LIFANCLLGYHLCGTYFFSIAKTDGISMLPTIPHSYRSRPRILKASWYRRGRGIHVGDVVTYTHPLMPQAQGCKRVIGMPGDFVALRTPPKRGRDVDRRDVTGGELRDVLVQVPEGHCWLEGDNLEWSRDSRVFGPVPLALIQGKVVAVLWPWDGIKWLGGGLQEPLEGKHEWVVT</sequence>
<feature type="non-terminal residue" evidence="10">
    <location>
        <position position="1"/>
    </location>
</feature>
<dbReference type="GO" id="GO:0004252">
    <property type="term" value="F:serine-type endopeptidase activity"/>
    <property type="evidence" value="ECO:0007669"/>
    <property type="project" value="InterPro"/>
</dbReference>
<comment type="similarity">
    <text evidence="6">Belongs to the peptidase S26 family. IMP1 subfamily.</text>
</comment>
<keyword evidence="4 8" id="KW-0496">Mitochondrion</keyword>
<dbReference type="InterPro" id="IPR036286">
    <property type="entry name" value="LexA/Signal_pep-like_sf"/>
</dbReference>
<evidence type="ECO:0000256" key="4">
    <source>
        <dbReference type="ARBA" id="ARBA00023128"/>
    </source>
</evidence>
<keyword evidence="5" id="KW-0472">Membrane</keyword>
<accession>A0A7C8MEU5</accession>
<dbReference type="Gene3D" id="2.10.109.10">
    <property type="entry name" value="Umud Fragment, subunit A"/>
    <property type="match status" value="1"/>
</dbReference>
<comment type="subcellular location">
    <subcellularLocation>
        <location evidence="1 8">Mitochondrion inner membrane</location>
    </subcellularLocation>
</comment>
<name>A0A7C8MEU5_9PLEO</name>
<dbReference type="PANTHER" id="PTHR12383:SF16">
    <property type="entry name" value="MITOCHONDRIAL INNER MEMBRANE PROTEASE SUBUNIT 1"/>
    <property type="match status" value="1"/>
</dbReference>
<dbReference type="GO" id="GO:0006465">
    <property type="term" value="P:signal peptide processing"/>
    <property type="evidence" value="ECO:0007669"/>
    <property type="project" value="InterPro"/>
</dbReference>